<accession>A0A3B1BG55</accession>
<keyword evidence="3" id="KW-0235">DNA replication</keyword>
<dbReference type="Pfam" id="PF17657">
    <property type="entry name" value="DNA_pol3_finger"/>
    <property type="match status" value="1"/>
</dbReference>
<dbReference type="InterPro" id="IPR004805">
    <property type="entry name" value="DnaE2/DnaE/PolC"/>
</dbReference>
<dbReference type="PANTHER" id="PTHR32294">
    <property type="entry name" value="DNA POLYMERASE III SUBUNIT ALPHA"/>
    <property type="match status" value="1"/>
</dbReference>
<evidence type="ECO:0000256" key="3">
    <source>
        <dbReference type="ARBA" id="ARBA00022705"/>
    </source>
</evidence>
<evidence type="ECO:0000256" key="2">
    <source>
        <dbReference type="ARBA" id="ARBA00022695"/>
    </source>
</evidence>
<dbReference type="NCBIfam" id="TIGR00594">
    <property type="entry name" value="polc"/>
    <property type="match status" value="1"/>
</dbReference>
<dbReference type="GO" id="GO:0003887">
    <property type="term" value="F:DNA-directed DNA polymerase activity"/>
    <property type="evidence" value="ECO:0007669"/>
    <property type="project" value="UniProtKB-KW"/>
</dbReference>
<reference evidence="7" key="1">
    <citation type="submission" date="2018-06" db="EMBL/GenBank/DDBJ databases">
        <authorList>
            <person name="Zhirakovskaya E."/>
        </authorList>
    </citation>
    <scope>NUCLEOTIDE SEQUENCE</scope>
</reference>
<evidence type="ECO:0000313" key="7">
    <source>
        <dbReference type="EMBL" id="VAX13441.1"/>
    </source>
</evidence>
<evidence type="ECO:0000256" key="1">
    <source>
        <dbReference type="ARBA" id="ARBA00022679"/>
    </source>
</evidence>
<proteinExistence type="predicted"/>
<keyword evidence="4" id="KW-0239">DNA-directed DNA polymerase</keyword>
<dbReference type="InterPro" id="IPR041931">
    <property type="entry name" value="DNA_pol3_alpha_thumb_dom"/>
</dbReference>
<evidence type="ECO:0000256" key="4">
    <source>
        <dbReference type="ARBA" id="ARBA00022932"/>
    </source>
</evidence>
<dbReference type="PANTHER" id="PTHR32294:SF0">
    <property type="entry name" value="DNA POLYMERASE III SUBUNIT ALPHA"/>
    <property type="match status" value="1"/>
</dbReference>
<dbReference type="AlphaFoldDB" id="A0A3B1BG55"/>
<dbReference type="Pfam" id="PF07733">
    <property type="entry name" value="DNA_pol3_alpha"/>
    <property type="match status" value="1"/>
</dbReference>
<protein>
    <submittedName>
        <fullName evidence="7">DNA polymerase III alpha subunit</fullName>
        <ecNumber evidence="7">2.7.7.7</ecNumber>
    </submittedName>
</protein>
<organism evidence="7">
    <name type="scientific">hydrothermal vent metagenome</name>
    <dbReference type="NCBI Taxonomy" id="652676"/>
    <lineage>
        <taxon>unclassified sequences</taxon>
        <taxon>metagenomes</taxon>
        <taxon>ecological metagenomes</taxon>
    </lineage>
</organism>
<dbReference type="SUPFAM" id="SSF89550">
    <property type="entry name" value="PHP domain-like"/>
    <property type="match status" value="1"/>
</dbReference>
<feature type="non-terminal residue" evidence="7">
    <location>
        <position position="431"/>
    </location>
</feature>
<evidence type="ECO:0000259" key="6">
    <source>
        <dbReference type="Pfam" id="PF17657"/>
    </source>
</evidence>
<keyword evidence="1 7" id="KW-0808">Transferase</keyword>
<feature type="domain" description="DNA polymerase III alpha subunit finger" evidence="6">
    <location>
        <begin position="390"/>
        <end position="431"/>
    </location>
</feature>
<dbReference type="InterPro" id="IPR011708">
    <property type="entry name" value="DNA_pol3_alpha_NTPase_dom"/>
</dbReference>
<dbReference type="EMBL" id="UOFZ01000117">
    <property type="protein sequence ID" value="VAX13441.1"/>
    <property type="molecule type" value="Genomic_DNA"/>
</dbReference>
<dbReference type="InterPro" id="IPR016195">
    <property type="entry name" value="Pol/histidinol_Pase-like"/>
</dbReference>
<dbReference type="Gene3D" id="1.10.10.1600">
    <property type="entry name" value="Bacterial DNA polymerase III alpha subunit, thumb domain"/>
    <property type="match status" value="1"/>
</dbReference>
<dbReference type="GO" id="GO:0006260">
    <property type="term" value="P:DNA replication"/>
    <property type="evidence" value="ECO:0007669"/>
    <property type="project" value="UniProtKB-KW"/>
</dbReference>
<dbReference type="GO" id="GO:0008408">
    <property type="term" value="F:3'-5' exonuclease activity"/>
    <property type="evidence" value="ECO:0007669"/>
    <property type="project" value="InterPro"/>
</dbReference>
<feature type="domain" description="Bacterial DNA polymerase III alpha subunit NTPase" evidence="5">
    <location>
        <begin position="118"/>
        <end position="387"/>
    </location>
</feature>
<dbReference type="Gene3D" id="3.20.20.140">
    <property type="entry name" value="Metal-dependent hydrolases"/>
    <property type="match status" value="1"/>
</dbReference>
<evidence type="ECO:0000259" key="5">
    <source>
        <dbReference type="Pfam" id="PF07733"/>
    </source>
</evidence>
<dbReference type="EC" id="2.7.7.7" evidence="7"/>
<sequence>MADQKKVVREMLRLAKETGLPLVATNDAHYLKKEDAQAHDVLLCIGTGKLVSDPDRIKYPGKEFYVKSPDQMKALFAEIPEAISNTVKIADQIGFSFEEGKYHLPDFHIPGDTTVSSYLEQITLHGMELRFIAYEKRGRPVDEEKKKEYLARIDMELSVIRKMGFPGYFLITWDFIKHARDMGVPVGPGRGSAAGSMVAFALSITNIDPFEYGLIFERFLNPERISMPDIDIDFCMDRRGEIINYVRDKYGGRSHVAQIITFGRMKARAVIRDVARTMAIPYTQADKIAKLIPTDLNMTIDIALEKEPRLKKMIDGDKQLEHLIDISRTLEGTCRHASTHAAGVVISPRPLTEFVPLFKPTKSEDVTTQFPMNDIERLGLLKMDFLGLRTLTVINNCVKLIRKDHDKTFDIEAIPLDDSITFDLLKSAKTL</sequence>
<name>A0A3B1BG55_9ZZZZ</name>
<keyword evidence="2 7" id="KW-0548">Nucleotidyltransferase</keyword>
<dbReference type="InterPro" id="IPR040982">
    <property type="entry name" value="DNA_pol3_finger"/>
</dbReference>
<gene>
    <name evidence="7" type="ORF">MNBD_GAMMA24-847</name>
</gene>